<dbReference type="PROSITE" id="PS50800">
    <property type="entry name" value="SAP"/>
    <property type="match status" value="1"/>
</dbReference>
<dbReference type="SMART" id="SM00513">
    <property type="entry name" value="SAP"/>
    <property type="match status" value="1"/>
</dbReference>
<keyword evidence="6" id="KW-1185">Reference proteome</keyword>
<keyword evidence="2" id="KW-0479">Metal-binding</keyword>
<evidence type="ECO:0000256" key="3">
    <source>
        <dbReference type="SAM" id="MobiDB-lite"/>
    </source>
</evidence>
<dbReference type="GO" id="GO:0003677">
    <property type="term" value="F:DNA binding"/>
    <property type="evidence" value="ECO:0007669"/>
    <property type="project" value="UniProtKB-UniRule"/>
</dbReference>
<protein>
    <recommendedName>
        <fullName evidence="2">Crossover junction endonuclease MUS81</fullName>
        <ecNumber evidence="2">3.1.22.-</ecNumber>
    </recommendedName>
</protein>
<dbReference type="EC" id="3.1.22.-" evidence="2"/>
<keyword evidence="2" id="KW-0539">Nucleus</keyword>
<name>A0ABD3SCK2_9STRA</name>
<feature type="compositionally biased region" description="Polar residues" evidence="3">
    <location>
        <begin position="993"/>
        <end position="1027"/>
    </location>
</feature>
<keyword evidence="2" id="KW-0460">Magnesium</keyword>
<dbReference type="GO" id="GO:0000727">
    <property type="term" value="P:double-strand break repair via break-induced replication"/>
    <property type="evidence" value="ECO:0007669"/>
    <property type="project" value="UniProtKB-UniRule"/>
</dbReference>
<dbReference type="GO" id="GO:0048476">
    <property type="term" value="C:Holliday junction resolvase complex"/>
    <property type="evidence" value="ECO:0007669"/>
    <property type="project" value="UniProtKB-UniRule"/>
</dbReference>
<comment type="function">
    <text evidence="2">Interacts with EME1 to form a DNA structure-specific endonuclease with substrate preference for branched DNA structures with a 5'-end at the branch nick. Typical substrates include 3'-flap structures, D-loops, replication forks and nicked Holliday junctions. May be required in mitosis for the processing of stalled or collapsed replication fork intermediates. May be required in meiosis for the repair of meiosis-specific double strand breaks subsequent to single-end invasion (SEI).</text>
</comment>
<feature type="domain" description="SAP" evidence="4">
    <location>
        <begin position="1038"/>
        <end position="1072"/>
    </location>
</feature>
<evidence type="ECO:0000313" key="6">
    <source>
        <dbReference type="Proteomes" id="UP001530377"/>
    </source>
</evidence>
<comment type="caution">
    <text evidence="5">The sequence shown here is derived from an EMBL/GenBank/DDBJ whole genome shotgun (WGS) entry which is preliminary data.</text>
</comment>
<feature type="region of interest" description="Disordered" evidence="3">
    <location>
        <begin position="492"/>
        <end position="519"/>
    </location>
</feature>
<keyword evidence="2" id="KW-0227">DNA damage</keyword>
<organism evidence="5 6">
    <name type="scientific">Cyclostephanos tholiformis</name>
    <dbReference type="NCBI Taxonomy" id="382380"/>
    <lineage>
        <taxon>Eukaryota</taxon>
        <taxon>Sar</taxon>
        <taxon>Stramenopiles</taxon>
        <taxon>Ochrophyta</taxon>
        <taxon>Bacillariophyta</taxon>
        <taxon>Coscinodiscophyceae</taxon>
        <taxon>Thalassiosirophycidae</taxon>
        <taxon>Stephanodiscales</taxon>
        <taxon>Stephanodiscaceae</taxon>
        <taxon>Cyclostephanos</taxon>
    </lineage>
</organism>
<dbReference type="InterPro" id="IPR047417">
    <property type="entry name" value="WHD_MUS81"/>
</dbReference>
<comment type="subunit">
    <text evidence="2">Interacts with EME1.</text>
</comment>
<dbReference type="InterPro" id="IPR036361">
    <property type="entry name" value="SAP_dom_sf"/>
</dbReference>
<feature type="region of interest" description="Disordered" evidence="3">
    <location>
        <begin position="259"/>
        <end position="293"/>
    </location>
</feature>
<dbReference type="Proteomes" id="UP001530377">
    <property type="component" value="Unassembled WGS sequence"/>
</dbReference>
<dbReference type="CDD" id="cd21036">
    <property type="entry name" value="WH_MUS81"/>
    <property type="match status" value="1"/>
</dbReference>
<keyword evidence="2" id="KW-0234">DNA repair</keyword>
<dbReference type="GO" id="GO:0046872">
    <property type="term" value="F:metal ion binding"/>
    <property type="evidence" value="ECO:0007669"/>
    <property type="project" value="UniProtKB-UniRule"/>
</dbReference>
<feature type="region of interest" description="Disordered" evidence="3">
    <location>
        <begin position="199"/>
        <end position="245"/>
    </location>
</feature>
<keyword evidence="1 2" id="KW-0378">Hydrolase</keyword>
<dbReference type="PANTHER" id="PTHR13451">
    <property type="entry name" value="CLASS II CROSSOVER JUNCTION ENDONUCLEASE MUS81"/>
    <property type="match status" value="1"/>
</dbReference>
<feature type="compositionally biased region" description="Basic and acidic residues" evidence="3">
    <location>
        <begin position="264"/>
        <end position="284"/>
    </location>
</feature>
<reference evidence="5 6" key="1">
    <citation type="submission" date="2024-10" db="EMBL/GenBank/DDBJ databases">
        <title>Updated reference genomes for cyclostephanoid diatoms.</title>
        <authorList>
            <person name="Roberts W.R."/>
            <person name="Alverson A.J."/>
        </authorList>
    </citation>
    <scope>NUCLEOTIDE SEQUENCE [LARGE SCALE GENOMIC DNA]</scope>
    <source>
        <strain evidence="5 6">AJA228-03</strain>
    </source>
</reference>
<keyword evidence="2" id="KW-0540">Nuclease</keyword>
<proteinExistence type="inferred from homology"/>
<dbReference type="Gene3D" id="1.10.10.10">
    <property type="entry name" value="Winged helix-like DNA-binding domain superfamily/Winged helix DNA-binding domain"/>
    <property type="match status" value="1"/>
</dbReference>
<dbReference type="SUPFAM" id="SSF52980">
    <property type="entry name" value="Restriction endonuclease-like"/>
    <property type="match status" value="1"/>
</dbReference>
<evidence type="ECO:0000256" key="1">
    <source>
        <dbReference type="ARBA" id="ARBA00022801"/>
    </source>
</evidence>
<dbReference type="Gene3D" id="1.10.720.30">
    <property type="entry name" value="SAP domain"/>
    <property type="match status" value="1"/>
</dbReference>
<keyword evidence="2" id="KW-0233">DNA recombination</keyword>
<dbReference type="Gene3D" id="3.40.50.10130">
    <property type="match status" value="1"/>
</dbReference>
<dbReference type="SMART" id="SM00891">
    <property type="entry name" value="ERCC4"/>
    <property type="match status" value="1"/>
</dbReference>
<dbReference type="GO" id="GO:0006308">
    <property type="term" value="P:DNA catabolic process"/>
    <property type="evidence" value="ECO:0007669"/>
    <property type="project" value="UniProtKB-UniRule"/>
</dbReference>
<keyword evidence="2" id="KW-0255">Endonuclease</keyword>
<comment type="cofactor">
    <cofactor evidence="2">
        <name>Mg(2+)</name>
        <dbReference type="ChEBI" id="CHEBI:18420"/>
    </cofactor>
</comment>
<sequence>MENVTIDLCDSDEDLVAVTATTTSIAANKKFNNVDHEDDDSSSSSSSSGDSYLWKAGGFLRGSPREKEEIKRGNYFKEVRRKYGDNYDHKAAMKRQKFCSAGSSFGSPIVSLEVNDDDSEDIDVYSSRIENSTKKSMSNRNQGNANASLKERVNIERKFPHESYDKTKSSLLSPRSLQHFAKMNRDDYQETECIEIDLSDNSSYGGRSDKKLSAGDNGGVTIKPNIRETATLHPKPDSGSCYYLDSDVSDSESEFRIMKNPPTESKEYPHTREKTIHTKKKSYDSSDGNSTHSAELQLRGKQSTAMSYIHYPQGHAQSSTAGNNICSLDDGNMSRSSDSTVSLPTEMMSLAMKAYKKMTSESKEEKFAALVNRKGRVSFKSADDLEACSDDQDSVGVEFSFVEHGEFGGDDDHLPKKVITESGPCKEKRVNAATRTRSKLKSSMNDDLKVLDDGSDGSISNSSAELFTHRPFKNNSSKPMALNIEQTATKSMETQCPTSYSSSSKLSTPRAFSPATTSPTLGAYTKRKVPTPAIPAMSPSLVKELGGKLYPDLRHNFLLILTSHARRLRNNSYQRGSFDASLRSIVVIGLHTRPIRSAEAARRIKGVGSNFYDLLKECSTGGKGNKPFAPAIGKYSCVAAAALVALLELEEANASVASANGLSFPLEDLIRKINELLDARANASLNQTAEKYLDPNNLDPGWGQIKKLASANSIADLGGPFIKERKKKDASASGRIYELLENGRHVARKLRSSARAGPAELGPLRQFPDDTVDEEFGAVTMSMDFREGGGGGKSLHKMCDQLDTRGVPYVVRELKIADYLFFAGGKLAPILIERKTAEDVANSLYDGRWERQQRSMRKAQYVLGGGVERRCQICYIIEGDPRRVTVHGGNVGRHNWFQSVEDVTQAIAKLPLLGFSVMESRGILDTIGILAKVAQDVSWRAKNGSIDAIYSYEEFLSRVKVLGDDIGDPPTSREHQNPAPPVVVNAKHTPEQFCSRNDTDAFSPQSDNVQNNSQSRQRSKTSGTTKSAQEENSEECSLKKLTLAQLKDRCKERDENISGKKDDLIARLLKPRKPEILIMRTRRNEYVPKVPSCNAALMVALLLNHIPGTQGMTKERLMVLAEETGVSSESMSGKGGFYDGWAGVKLLLQGDPALVRKEKGHRYSLTTQPPETCGRAVAHALHILAHREGICNCPEEF</sequence>
<dbReference type="SUPFAM" id="SSF68906">
    <property type="entry name" value="SAP domain"/>
    <property type="match status" value="1"/>
</dbReference>
<dbReference type="InterPro" id="IPR006166">
    <property type="entry name" value="ERCC4_domain"/>
</dbReference>
<dbReference type="GO" id="GO:0005634">
    <property type="term" value="C:nucleus"/>
    <property type="evidence" value="ECO:0007669"/>
    <property type="project" value="UniProtKB-SubCell"/>
</dbReference>
<dbReference type="PANTHER" id="PTHR13451:SF0">
    <property type="entry name" value="CROSSOVER JUNCTION ENDONUCLEASE MUS81"/>
    <property type="match status" value="1"/>
</dbReference>
<accession>A0ABD3SCK2</accession>
<evidence type="ECO:0000256" key="2">
    <source>
        <dbReference type="RuleBase" id="RU369042"/>
    </source>
</evidence>
<dbReference type="EMBL" id="JALLPB020000070">
    <property type="protein sequence ID" value="KAL3822257.1"/>
    <property type="molecule type" value="Genomic_DNA"/>
</dbReference>
<evidence type="ECO:0000259" key="4">
    <source>
        <dbReference type="PROSITE" id="PS50800"/>
    </source>
</evidence>
<feature type="compositionally biased region" description="Low complexity" evidence="3">
    <location>
        <begin position="42"/>
        <end position="51"/>
    </location>
</feature>
<dbReference type="InterPro" id="IPR011335">
    <property type="entry name" value="Restrct_endonuc-II-like"/>
</dbReference>
<dbReference type="Pfam" id="PF02037">
    <property type="entry name" value="SAP"/>
    <property type="match status" value="1"/>
</dbReference>
<evidence type="ECO:0000313" key="5">
    <source>
        <dbReference type="EMBL" id="KAL3822257.1"/>
    </source>
</evidence>
<dbReference type="InterPro" id="IPR033309">
    <property type="entry name" value="Mus81"/>
</dbReference>
<comment type="similarity">
    <text evidence="2">Belongs to the XPF family.</text>
</comment>
<dbReference type="Pfam" id="PF02732">
    <property type="entry name" value="ERCC4"/>
    <property type="match status" value="1"/>
</dbReference>
<comment type="subcellular location">
    <subcellularLocation>
        <location evidence="2">Nucleus</location>
    </subcellularLocation>
</comment>
<dbReference type="AlphaFoldDB" id="A0ABD3SCK2"/>
<dbReference type="InterPro" id="IPR036388">
    <property type="entry name" value="WH-like_DNA-bd_sf"/>
</dbReference>
<feature type="region of interest" description="Disordered" evidence="3">
    <location>
        <begin position="29"/>
        <end position="53"/>
    </location>
</feature>
<feature type="region of interest" description="Disordered" evidence="3">
    <location>
        <begin position="993"/>
        <end position="1036"/>
    </location>
</feature>
<dbReference type="InterPro" id="IPR003034">
    <property type="entry name" value="SAP_dom"/>
</dbReference>
<gene>
    <name evidence="5" type="ORF">ACHAXA_005890</name>
</gene>
<dbReference type="GO" id="GO:0008821">
    <property type="term" value="F:crossover junction DNA endonuclease activity"/>
    <property type="evidence" value="ECO:0007669"/>
    <property type="project" value="UniProtKB-UniRule"/>
</dbReference>